<proteinExistence type="predicted"/>
<accession>A0A0N7MWX3</accession>
<sequence length="165" mass="18807">MKRLILIAVAFITIFNFLAFCQGESTKSKQSKPEIIVLPEHERNFERLINWLQTNALFKDKTSFIQSIRETFNFAKTGNLEKYAYWLKIFNSELSKLDTLEMKELLNFALSSLTPVKSKEVLPAEVPGCGADCLLTSCRITCPSGTKPKCQCHFFFADCGCEPYQ</sequence>
<protein>
    <submittedName>
        <fullName evidence="1">Uncharacterized protein</fullName>
    </submittedName>
</protein>
<keyword evidence="2" id="KW-1185">Reference proteome</keyword>
<name>A0A0N7MWX3_9BACT</name>
<dbReference type="AlphaFoldDB" id="A0A0N7MWX3"/>
<dbReference type="Proteomes" id="UP000199197">
    <property type="component" value="Unassembled WGS sequence"/>
</dbReference>
<dbReference type="RefSeq" id="WP_092348703.1">
    <property type="nucleotide sequence ID" value="NZ_CZVW01000006.1"/>
</dbReference>
<gene>
    <name evidence="1" type="ORF">JGI23_00744</name>
</gene>
<dbReference type="EMBL" id="CZVW01000006">
    <property type="protein sequence ID" value="CUS99843.1"/>
    <property type="molecule type" value="Genomic_DNA"/>
</dbReference>
<organism evidence="1 2">
    <name type="scientific">Candidatus Chryseopegocella kryptomonas</name>
    <dbReference type="NCBI Taxonomy" id="1633643"/>
    <lineage>
        <taxon>Bacteria</taxon>
        <taxon>Pseudomonadati</taxon>
        <taxon>Candidatus Kryptoniota</taxon>
        <taxon>Candidatus Chryseopegocella</taxon>
    </lineage>
</organism>
<reference evidence="2" key="1">
    <citation type="submission" date="2015-11" db="EMBL/GenBank/DDBJ databases">
        <authorList>
            <person name="Varghese N."/>
        </authorList>
    </citation>
    <scope>NUCLEOTIDE SEQUENCE [LARGE SCALE GENOMIC DNA]</scope>
    <source>
        <strain evidence="2">JGI-23</strain>
    </source>
</reference>
<evidence type="ECO:0000313" key="1">
    <source>
        <dbReference type="EMBL" id="CUS99843.1"/>
    </source>
</evidence>
<evidence type="ECO:0000313" key="2">
    <source>
        <dbReference type="Proteomes" id="UP000199197"/>
    </source>
</evidence>